<dbReference type="AlphaFoldDB" id="A0A133V8X6"/>
<dbReference type="Gene3D" id="3.90.1150.10">
    <property type="entry name" value="Aspartate Aminotransferase, domain 1"/>
    <property type="match status" value="1"/>
</dbReference>
<dbReference type="InterPro" id="IPR013375">
    <property type="entry name" value="Sep_Cys-tRNA_synth_arc"/>
</dbReference>
<dbReference type="HAMAP" id="MF_01675">
    <property type="entry name" value="Sep_Cys_tRNA_synth"/>
    <property type="match status" value="1"/>
</dbReference>
<dbReference type="PANTHER" id="PTHR43586:SF3">
    <property type="entry name" value="O-PHOSPHO-L-SERYL-TRNA:CYS-TRNA SYNTHASE"/>
    <property type="match status" value="1"/>
</dbReference>
<feature type="binding site" evidence="5">
    <location>
        <begin position="218"/>
        <end position="220"/>
    </location>
    <ligand>
        <name>pyridoxal 5'-phosphate</name>
        <dbReference type="ChEBI" id="CHEBI:597326"/>
    </ligand>
</feature>
<comment type="function">
    <text evidence="5">Converts O-phospho-L-seryl-tRNA(Cys) (Sep-tRNA(Cys)) to L-cysteinyl-tRNA(Cys) (Cys-tRNA(Cys)).</text>
</comment>
<dbReference type="PANTHER" id="PTHR43586">
    <property type="entry name" value="CYSTEINE DESULFURASE"/>
    <property type="match status" value="1"/>
</dbReference>
<dbReference type="PATRIC" id="fig|1698275.3.peg.600"/>
<accession>A0A133V8X6</accession>
<protein>
    <recommendedName>
        <fullName evidence="5">O-phospho-L-seryl-tRNA:Cys-tRNA synthase</fullName>
        <ecNumber evidence="5">2.5.1.73</ecNumber>
    </recommendedName>
    <alternativeName>
        <fullName evidence="5">Sep-tRNA:Cys-tRNA synthase</fullName>
        <shortName evidence="5">SepCysS</shortName>
    </alternativeName>
</protein>
<feature type="binding site" evidence="5">
    <location>
        <position position="195"/>
    </location>
    <ligand>
        <name>pyridoxal 5'-phosphate</name>
        <dbReference type="ChEBI" id="CHEBI:597326"/>
    </ligand>
</feature>
<evidence type="ECO:0000256" key="5">
    <source>
        <dbReference type="HAMAP-Rule" id="MF_01675"/>
    </source>
</evidence>
<organism evidence="6 7">
    <name type="scientific">candidate division MSBL1 archaeon SCGC-AAA261F19</name>
    <dbReference type="NCBI Taxonomy" id="1698275"/>
    <lineage>
        <taxon>Archaea</taxon>
        <taxon>Methanobacteriati</taxon>
        <taxon>Methanobacteriota</taxon>
        <taxon>candidate division MSBL1</taxon>
    </lineage>
</organism>
<keyword evidence="4 5" id="KW-0648">Protein biosynthesis</keyword>
<keyword evidence="6" id="KW-0436">Ligase</keyword>
<comment type="similarity">
    <text evidence="5">Belongs to the SepCysS family.</text>
</comment>
<evidence type="ECO:0000313" key="7">
    <source>
        <dbReference type="Proteomes" id="UP000070565"/>
    </source>
</evidence>
<keyword evidence="7" id="KW-1185">Reference proteome</keyword>
<dbReference type="Pfam" id="PF05889">
    <property type="entry name" value="SepSecS"/>
    <property type="match status" value="1"/>
</dbReference>
<dbReference type="GO" id="GO:0016874">
    <property type="term" value="F:ligase activity"/>
    <property type="evidence" value="ECO:0007669"/>
    <property type="project" value="UniProtKB-KW"/>
</dbReference>
<dbReference type="NCBIfam" id="NF006810">
    <property type="entry name" value="PRK09331.1"/>
    <property type="match status" value="1"/>
</dbReference>
<comment type="cofactor">
    <cofactor evidence="1 5">
        <name>pyridoxal 5'-phosphate</name>
        <dbReference type="ChEBI" id="CHEBI:597326"/>
    </cofactor>
</comment>
<evidence type="ECO:0000256" key="2">
    <source>
        <dbReference type="ARBA" id="ARBA00022679"/>
    </source>
</evidence>
<dbReference type="GO" id="GO:0043766">
    <property type="term" value="F:Sep-tRNA:Cys-tRNA synthase activity"/>
    <property type="evidence" value="ECO:0007669"/>
    <property type="project" value="UniProtKB-UniRule"/>
</dbReference>
<dbReference type="Gene3D" id="3.40.640.10">
    <property type="entry name" value="Type I PLP-dependent aspartate aminotransferase-like (Major domain)"/>
    <property type="match status" value="1"/>
</dbReference>
<evidence type="ECO:0000256" key="4">
    <source>
        <dbReference type="ARBA" id="ARBA00022917"/>
    </source>
</evidence>
<comment type="catalytic activity">
    <reaction evidence="5">
        <text>O-phospho-L-seryl-tRNA(Cys) + hydrogen sulfide + H(+) = L-cysteinyl-tRNA(Cys) + phosphate</text>
        <dbReference type="Rhea" id="RHEA:25686"/>
        <dbReference type="Rhea" id="RHEA-COMP:9679"/>
        <dbReference type="Rhea" id="RHEA-COMP:9719"/>
        <dbReference type="ChEBI" id="CHEBI:15378"/>
        <dbReference type="ChEBI" id="CHEBI:29919"/>
        <dbReference type="ChEBI" id="CHEBI:43474"/>
        <dbReference type="ChEBI" id="CHEBI:78517"/>
        <dbReference type="ChEBI" id="CHEBI:78551"/>
        <dbReference type="EC" id="2.5.1.73"/>
    </reaction>
</comment>
<proteinExistence type="inferred from homology"/>
<evidence type="ECO:0000313" key="6">
    <source>
        <dbReference type="EMBL" id="KXB02901.1"/>
    </source>
</evidence>
<comment type="caution">
    <text evidence="6">The sequence shown here is derived from an EMBL/GenBank/DDBJ whole genome shotgun (WGS) entry which is preliminary data.</text>
</comment>
<reference evidence="6 7" key="1">
    <citation type="journal article" date="2016" name="Sci. Rep.">
        <title>Metabolic traits of an uncultured archaeal lineage -MSBL1- from brine pools of the Red Sea.</title>
        <authorList>
            <person name="Mwirichia R."/>
            <person name="Alam I."/>
            <person name="Rashid M."/>
            <person name="Vinu M."/>
            <person name="Ba-Alawi W."/>
            <person name="Anthony Kamau A."/>
            <person name="Kamanda Ngugi D."/>
            <person name="Goker M."/>
            <person name="Klenk H.P."/>
            <person name="Bajic V."/>
            <person name="Stingl U."/>
        </authorList>
    </citation>
    <scope>NUCLEOTIDE SEQUENCE [LARGE SCALE GENOMIC DNA]</scope>
    <source>
        <strain evidence="6">SCGC-AAA261F19</strain>
    </source>
</reference>
<dbReference type="EC" id="2.5.1.73" evidence="5"/>
<evidence type="ECO:0000256" key="1">
    <source>
        <dbReference type="ARBA" id="ARBA00001933"/>
    </source>
</evidence>
<keyword evidence="2 5" id="KW-0808">Transferase</keyword>
<dbReference type="EMBL" id="LHXZ01000047">
    <property type="protein sequence ID" value="KXB02901.1"/>
    <property type="molecule type" value="Genomic_DNA"/>
</dbReference>
<dbReference type="InterPro" id="IPR015421">
    <property type="entry name" value="PyrdxlP-dep_Trfase_major"/>
</dbReference>
<name>A0A133V8X6_9EURY</name>
<dbReference type="InterPro" id="IPR015422">
    <property type="entry name" value="PyrdxlP-dep_Trfase_small"/>
</dbReference>
<dbReference type="Proteomes" id="UP000070565">
    <property type="component" value="Unassembled WGS sequence"/>
</dbReference>
<dbReference type="NCBIfam" id="TIGR02539">
    <property type="entry name" value="SepCysS"/>
    <property type="match status" value="1"/>
</dbReference>
<feature type="modified residue" description="N6-(pyridoxal phosphate)lysine" evidence="5">
    <location>
        <position position="221"/>
    </location>
</feature>
<comment type="subunit">
    <text evidence="5">Homodimer. Interacts with SepRS.</text>
</comment>
<dbReference type="InterPro" id="IPR015424">
    <property type="entry name" value="PyrdxlP-dep_Trfase"/>
</dbReference>
<dbReference type="InterPro" id="IPR008829">
    <property type="entry name" value="SepSecS/SepCysS"/>
</dbReference>
<gene>
    <name evidence="6" type="ORF">AKJ45_03170</name>
</gene>
<dbReference type="GO" id="GO:0006412">
    <property type="term" value="P:translation"/>
    <property type="evidence" value="ECO:0007669"/>
    <property type="project" value="UniProtKB-KW"/>
</dbReference>
<evidence type="ECO:0000256" key="3">
    <source>
        <dbReference type="ARBA" id="ARBA00022898"/>
    </source>
</evidence>
<sequence length="398" mass="45230">MVEIDLDKYRNLERRVGEDWINIHPIQRGGILPSESRKALLEFANGYSTCDYCLEGRVDLVKKPPILDFAEDVAKFLNMDEARFTPGARGAQRTVFEALTEPGDTVVLDSLAHYTSYLAAEANDLNVKEVPHSGYPEFKIRLDEYADKIEEAKSETGELPALILLTHVDYRYGNLTDSKKVSKIAEEYGVPFVLNAAYTSGVMPVDGKELGVDFLIGSGHKSWAASGPVGILATTYEHADETFRTSMIQGSWSGRSFTKKEVYNYGCPPVFGPPIATLMASFPHVVERVERWDEEVEKVRWLVKELEKIEDFHQLGERPRRHTLFSLETPSFHKVSKKRKRRGFFLHEELKERKISGVHPGMTKQIKLNTYGLTKEEIEEVANAFHDIARKYDVKVEE</sequence>
<dbReference type="SUPFAM" id="SSF53383">
    <property type="entry name" value="PLP-dependent transferases"/>
    <property type="match status" value="1"/>
</dbReference>
<feature type="binding site" evidence="5">
    <location>
        <begin position="88"/>
        <end position="89"/>
    </location>
    <ligand>
        <name>pyridoxal 5'-phosphate</name>
        <dbReference type="ChEBI" id="CHEBI:597326"/>
    </ligand>
</feature>
<keyword evidence="3 5" id="KW-0663">Pyridoxal phosphate</keyword>